<reference evidence="1 2" key="1">
    <citation type="submission" date="2020-06" db="EMBL/GenBank/DDBJ databases">
        <authorList>
            <person name="Li R."/>
            <person name="Bekaert M."/>
        </authorList>
    </citation>
    <scope>NUCLEOTIDE SEQUENCE [LARGE SCALE GENOMIC DNA]</scope>
    <source>
        <strain evidence="2">wild</strain>
    </source>
</reference>
<sequence>MNVTSKIVKGGRDTFYRSLVLSVLRQGLPPLRQGDPITLVSSARNGAGCKTFTMRALKPPKSPANNTQLFEKQIGGIARSGPTAMSCLVLCENSHLWLQSRMNGVRQCPQHQADAGLCKSNDKCFYQGPANQNATANCKRGFDGKCNWNAC</sequence>
<dbReference type="AlphaFoldDB" id="A0A6J8C264"/>
<evidence type="ECO:0000313" key="2">
    <source>
        <dbReference type="Proteomes" id="UP000507470"/>
    </source>
</evidence>
<organism evidence="1 2">
    <name type="scientific">Mytilus coruscus</name>
    <name type="common">Sea mussel</name>
    <dbReference type="NCBI Taxonomy" id="42192"/>
    <lineage>
        <taxon>Eukaryota</taxon>
        <taxon>Metazoa</taxon>
        <taxon>Spiralia</taxon>
        <taxon>Lophotrochozoa</taxon>
        <taxon>Mollusca</taxon>
        <taxon>Bivalvia</taxon>
        <taxon>Autobranchia</taxon>
        <taxon>Pteriomorphia</taxon>
        <taxon>Mytilida</taxon>
        <taxon>Mytiloidea</taxon>
        <taxon>Mytilidae</taxon>
        <taxon>Mytilinae</taxon>
        <taxon>Mytilus</taxon>
    </lineage>
</organism>
<dbReference type="EMBL" id="CACVKT020004542">
    <property type="protein sequence ID" value="CAC5390478.1"/>
    <property type="molecule type" value="Genomic_DNA"/>
</dbReference>
<protein>
    <submittedName>
        <fullName evidence="1">Uncharacterized protein</fullName>
    </submittedName>
</protein>
<proteinExistence type="predicted"/>
<keyword evidence="2" id="KW-1185">Reference proteome</keyword>
<gene>
    <name evidence="1" type="ORF">MCOR_25573</name>
</gene>
<name>A0A6J8C264_MYTCO</name>
<dbReference type="Proteomes" id="UP000507470">
    <property type="component" value="Unassembled WGS sequence"/>
</dbReference>
<evidence type="ECO:0000313" key="1">
    <source>
        <dbReference type="EMBL" id="CAC5390478.1"/>
    </source>
</evidence>
<accession>A0A6J8C264</accession>